<protein>
    <recommendedName>
        <fullName evidence="1">diguanylate cyclase</fullName>
        <ecNumber evidence="1">2.7.7.65</ecNumber>
    </recommendedName>
</protein>
<dbReference type="Pfam" id="PF00990">
    <property type="entry name" value="GGDEF"/>
    <property type="match status" value="1"/>
</dbReference>
<dbReference type="InterPro" id="IPR043128">
    <property type="entry name" value="Rev_trsase/Diguanyl_cyclase"/>
</dbReference>
<dbReference type="RefSeq" id="WP_276662579.1">
    <property type="nucleotide sequence ID" value="NZ_SSFD01000389.1"/>
</dbReference>
<comment type="catalytic activity">
    <reaction evidence="2">
        <text>2 GTP = 3',3'-c-di-GMP + 2 diphosphate</text>
        <dbReference type="Rhea" id="RHEA:24898"/>
        <dbReference type="ChEBI" id="CHEBI:33019"/>
        <dbReference type="ChEBI" id="CHEBI:37565"/>
        <dbReference type="ChEBI" id="CHEBI:58805"/>
        <dbReference type="EC" id="2.7.7.65"/>
    </reaction>
</comment>
<name>A0A5C7S3K6_THASP</name>
<dbReference type="InterPro" id="IPR050469">
    <property type="entry name" value="Diguanylate_Cyclase"/>
</dbReference>
<dbReference type="GO" id="GO:0052621">
    <property type="term" value="F:diguanylate cyclase activity"/>
    <property type="evidence" value="ECO:0007669"/>
    <property type="project" value="UniProtKB-EC"/>
</dbReference>
<comment type="caution">
    <text evidence="4">The sequence shown here is derived from an EMBL/GenBank/DDBJ whole genome shotgun (WGS) entry which is preliminary data.</text>
</comment>
<dbReference type="FunFam" id="3.30.70.270:FF:000001">
    <property type="entry name" value="Diguanylate cyclase domain protein"/>
    <property type="match status" value="1"/>
</dbReference>
<evidence type="ECO:0000256" key="1">
    <source>
        <dbReference type="ARBA" id="ARBA00012528"/>
    </source>
</evidence>
<accession>A0A5C7S3K6</accession>
<evidence type="ECO:0000259" key="3">
    <source>
        <dbReference type="PROSITE" id="PS50887"/>
    </source>
</evidence>
<gene>
    <name evidence="4" type="ORF">E6Q80_22675</name>
</gene>
<evidence type="ECO:0000313" key="5">
    <source>
        <dbReference type="Proteomes" id="UP000321192"/>
    </source>
</evidence>
<dbReference type="InterPro" id="IPR029787">
    <property type="entry name" value="Nucleotide_cyclase"/>
</dbReference>
<dbReference type="SMART" id="SM00267">
    <property type="entry name" value="GGDEF"/>
    <property type="match status" value="1"/>
</dbReference>
<dbReference type="PANTHER" id="PTHR45138">
    <property type="entry name" value="REGULATORY COMPONENTS OF SENSORY TRANSDUCTION SYSTEM"/>
    <property type="match status" value="1"/>
</dbReference>
<dbReference type="AlphaFoldDB" id="A0A5C7S3K6"/>
<proteinExistence type="predicted"/>
<evidence type="ECO:0000256" key="2">
    <source>
        <dbReference type="ARBA" id="ARBA00034247"/>
    </source>
</evidence>
<organism evidence="4 5">
    <name type="scientific">Thauera aminoaromatica</name>
    <dbReference type="NCBI Taxonomy" id="164330"/>
    <lineage>
        <taxon>Bacteria</taxon>
        <taxon>Pseudomonadati</taxon>
        <taxon>Pseudomonadota</taxon>
        <taxon>Betaproteobacteria</taxon>
        <taxon>Rhodocyclales</taxon>
        <taxon>Zoogloeaceae</taxon>
        <taxon>Thauera</taxon>
    </lineage>
</organism>
<dbReference type="EMBL" id="SSFD01000389">
    <property type="protein sequence ID" value="TXH78464.1"/>
    <property type="molecule type" value="Genomic_DNA"/>
</dbReference>
<dbReference type="CDD" id="cd01949">
    <property type="entry name" value="GGDEF"/>
    <property type="match status" value="1"/>
</dbReference>
<reference evidence="4 5" key="1">
    <citation type="submission" date="2018-09" db="EMBL/GenBank/DDBJ databases">
        <title>Metagenome Assembled Genomes from an Advanced Water Purification Facility.</title>
        <authorList>
            <person name="Stamps B.W."/>
            <person name="Spear J.R."/>
        </authorList>
    </citation>
    <scope>NUCLEOTIDE SEQUENCE [LARGE SCALE GENOMIC DNA]</scope>
    <source>
        <strain evidence="4">Bin_27_1</strain>
    </source>
</reference>
<dbReference type="NCBIfam" id="TIGR00254">
    <property type="entry name" value="GGDEF"/>
    <property type="match status" value="1"/>
</dbReference>
<feature type="non-terminal residue" evidence="4">
    <location>
        <position position="1"/>
    </location>
</feature>
<dbReference type="Gene3D" id="3.30.70.270">
    <property type="match status" value="1"/>
</dbReference>
<dbReference type="EC" id="2.7.7.65" evidence="1"/>
<dbReference type="SUPFAM" id="SSF55073">
    <property type="entry name" value="Nucleotide cyclase"/>
    <property type="match status" value="1"/>
</dbReference>
<dbReference type="InterPro" id="IPR000160">
    <property type="entry name" value="GGDEF_dom"/>
</dbReference>
<dbReference type="Proteomes" id="UP000321192">
    <property type="component" value="Unassembled WGS sequence"/>
</dbReference>
<sequence length="303" mass="34186">IEMLREIVDSRPDPRKIDDAGRRLKELIHKQGQLKHTLAQSQRHLRDMLAGFVDQLARFSESTGAYHDRIGQCAQRIAQANDITEIGPLLDEVMTETRSIQDEARRSRDELIVARGEATAAQERVVTLQNELEEASRLMRHDQLTGALNRRGLDEMFQTESARAQRRGTRLAVALLDIDHFKKLNDSLGHKGGDDALVHLAKVVRQHLRPQDVLARYGGEEFVILLPETGDTDAQQALVRLQRELTREFFMAEMQKIVITFSAGVTRLAEGESLESALKRADGAMYQAKQAGRNRVMVAPLHD</sequence>
<evidence type="ECO:0000313" key="4">
    <source>
        <dbReference type="EMBL" id="TXH78464.1"/>
    </source>
</evidence>
<feature type="domain" description="GGDEF" evidence="3">
    <location>
        <begin position="169"/>
        <end position="301"/>
    </location>
</feature>
<dbReference type="PROSITE" id="PS50887">
    <property type="entry name" value="GGDEF"/>
    <property type="match status" value="1"/>
</dbReference>
<dbReference type="PANTHER" id="PTHR45138:SF9">
    <property type="entry name" value="DIGUANYLATE CYCLASE DGCM-RELATED"/>
    <property type="match status" value="1"/>
</dbReference>